<feature type="compositionally biased region" description="Low complexity" evidence="5">
    <location>
        <begin position="492"/>
        <end position="503"/>
    </location>
</feature>
<dbReference type="Proteomes" id="UP001634393">
    <property type="component" value="Unassembled WGS sequence"/>
</dbReference>
<evidence type="ECO:0000256" key="2">
    <source>
        <dbReference type="ARBA" id="ARBA00022771"/>
    </source>
</evidence>
<dbReference type="Pfam" id="PF13639">
    <property type="entry name" value="zf-RING_2"/>
    <property type="match status" value="1"/>
</dbReference>
<dbReference type="InterPro" id="IPR013083">
    <property type="entry name" value="Znf_RING/FYVE/PHD"/>
</dbReference>
<organism evidence="7 8">
    <name type="scientific">Penstemon smallii</name>
    <dbReference type="NCBI Taxonomy" id="265156"/>
    <lineage>
        <taxon>Eukaryota</taxon>
        <taxon>Viridiplantae</taxon>
        <taxon>Streptophyta</taxon>
        <taxon>Embryophyta</taxon>
        <taxon>Tracheophyta</taxon>
        <taxon>Spermatophyta</taxon>
        <taxon>Magnoliopsida</taxon>
        <taxon>eudicotyledons</taxon>
        <taxon>Gunneridae</taxon>
        <taxon>Pentapetalae</taxon>
        <taxon>asterids</taxon>
        <taxon>lamiids</taxon>
        <taxon>Lamiales</taxon>
        <taxon>Plantaginaceae</taxon>
        <taxon>Cheloneae</taxon>
        <taxon>Penstemon</taxon>
    </lineage>
</organism>
<feature type="compositionally biased region" description="Basic and acidic residues" evidence="5">
    <location>
        <begin position="297"/>
        <end position="316"/>
    </location>
</feature>
<dbReference type="FunFam" id="3.30.40.10:FF:000594">
    <property type="entry name" value="RING/U-box superfamily protein"/>
    <property type="match status" value="1"/>
</dbReference>
<feature type="compositionally biased region" description="Low complexity" evidence="5">
    <location>
        <begin position="380"/>
        <end position="392"/>
    </location>
</feature>
<protein>
    <recommendedName>
        <fullName evidence="6">RING-type domain-containing protein</fullName>
    </recommendedName>
</protein>
<dbReference type="GO" id="GO:0008270">
    <property type="term" value="F:zinc ion binding"/>
    <property type="evidence" value="ECO:0007669"/>
    <property type="project" value="UniProtKB-KW"/>
</dbReference>
<evidence type="ECO:0000256" key="3">
    <source>
        <dbReference type="ARBA" id="ARBA00022833"/>
    </source>
</evidence>
<evidence type="ECO:0000256" key="4">
    <source>
        <dbReference type="PROSITE-ProRule" id="PRU00175"/>
    </source>
</evidence>
<feature type="compositionally biased region" description="Polar residues" evidence="5">
    <location>
        <begin position="240"/>
        <end position="288"/>
    </location>
</feature>
<feature type="compositionally biased region" description="Polar residues" evidence="5">
    <location>
        <begin position="57"/>
        <end position="74"/>
    </location>
</feature>
<dbReference type="EMBL" id="JBJXBP010000008">
    <property type="protein sequence ID" value="KAL3812373.1"/>
    <property type="molecule type" value="Genomic_DNA"/>
</dbReference>
<dbReference type="Gene3D" id="3.30.40.10">
    <property type="entry name" value="Zinc/RING finger domain, C3HC4 (zinc finger)"/>
    <property type="match status" value="1"/>
</dbReference>
<dbReference type="InterPro" id="IPR001841">
    <property type="entry name" value="Znf_RING"/>
</dbReference>
<comment type="caution">
    <text evidence="7">The sequence shown here is derived from an EMBL/GenBank/DDBJ whole genome shotgun (WGS) entry which is preliminary data.</text>
</comment>
<feature type="region of interest" description="Disordered" evidence="5">
    <location>
        <begin position="492"/>
        <end position="520"/>
    </location>
</feature>
<feature type="region of interest" description="Disordered" evidence="5">
    <location>
        <begin position="1"/>
        <end position="103"/>
    </location>
</feature>
<keyword evidence="8" id="KW-1185">Reference proteome</keyword>
<dbReference type="SMART" id="SM00184">
    <property type="entry name" value="RING"/>
    <property type="match status" value="1"/>
</dbReference>
<gene>
    <name evidence="7" type="ORF">ACJIZ3_013641</name>
</gene>
<feature type="compositionally biased region" description="Low complexity" evidence="5">
    <location>
        <begin position="87"/>
        <end position="99"/>
    </location>
</feature>
<accession>A0ABD3RHA6</accession>
<dbReference type="CDD" id="cd16454">
    <property type="entry name" value="RING-H2_PA-TM-RING"/>
    <property type="match status" value="1"/>
</dbReference>
<dbReference type="PANTHER" id="PTHR45931">
    <property type="entry name" value="SI:CH211-59O9.10"/>
    <property type="match status" value="1"/>
</dbReference>
<dbReference type="InterPro" id="IPR051834">
    <property type="entry name" value="RING_finger_E3_ligase"/>
</dbReference>
<sequence length="667" mass="73938">MDFNPIVDIPDTPDRLTTRMNSERNGVKDEKFFEGTKNHSMVIDSGSKKPTFRVPKSTRSSKVATEKSTGYRSHGSSHPRHIHIERPSSSSMPSSSPSSHNERPVFGISEAKFEKRPVLVNGPSCSHGPQKNPTVLENLSEVTDDISRVGSTNGFLPLKQKRLVRNGCISPNNIAKTKKLSEKDINGSVANASVVPSAPPVSIDNMIAEYHSSRNRKGKGVASQPCLSKEHDLKNKHLLSRSSMSLNEEATGTNDYTKGVDQSIQESSGWISTHNQPRNSNLPSSGINKQFIIREINAPRHADEHPENRTGRRENETSVATGDDCPTNPNYVPSRQSESNPRARSARLNGHRSAANALLKKQKQKSASSSFDDPEVVFLSSSPEPSSSRSISNNGKNLLQVIEVDESSPEMGHNAAFEEDAKARQLEADERLAHELQQQLYNEVPVFGAGEFDEQYALDFEDQDDSDHSFSMETHPVLDEVLDTRDSLISNLNRRSQSRSSINAPRRGSSQSRASTLGRMTRLRSRFPGQPRTMLPPRGRASLFPADMDVDMRMHLLGALEAFSEISVGPGILQTQRDFNENDYEMLLALDENNYEHGGASFHQINGLPQSTVQSDNFEEPCAVCLETPSIGDTIRHLPCLHKFHKDCIDPWLRRRTSCPVCKSSVT</sequence>
<evidence type="ECO:0000313" key="8">
    <source>
        <dbReference type="Proteomes" id="UP001634393"/>
    </source>
</evidence>
<dbReference type="PROSITE" id="PS50089">
    <property type="entry name" value="ZF_RING_2"/>
    <property type="match status" value="1"/>
</dbReference>
<evidence type="ECO:0000313" key="7">
    <source>
        <dbReference type="EMBL" id="KAL3812373.1"/>
    </source>
</evidence>
<evidence type="ECO:0000256" key="1">
    <source>
        <dbReference type="ARBA" id="ARBA00022723"/>
    </source>
</evidence>
<reference evidence="7 8" key="1">
    <citation type="submission" date="2024-12" db="EMBL/GenBank/DDBJ databases">
        <title>The unique morphological basis and parallel evolutionary history of personate flowers in Penstemon.</title>
        <authorList>
            <person name="Depatie T.H."/>
            <person name="Wessinger C.A."/>
        </authorList>
    </citation>
    <scope>NUCLEOTIDE SEQUENCE [LARGE SCALE GENOMIC DNA]</scope>
    <source>
        <strain evidence="7">WTNN_2</strain>
        <tissue evidence="7">Leaf</tissue>
    </source>
</reference>
<feature type="domain" description="RING-type" evidence="6">
    <location>
        <begin position="622"/>
        <end position="663"/>
    </location>
</feature>
<feature type="compositionally biased region" description="Low complexity" evidence="5">
    <location>
        <begin position="353"/>
        <end position="370"/>
    </location>
</feature>
<keyword evidence="2 4" id="KW-0863">Zinc-finger</keyword>
<evidence type="ECO:0000259" key="6">
    <source>
        <dbReference type="PROSITE" id="PS50089"/>
    </source>
</evidence>
<feature type="region of interest" description="Disordered" evidence="5">
    <location>
        <begin position="240"/>
        <end position="394"/>
    </location>
</feature>
<dbReference type="PANTHER" id="PTHR45931:SF25">
    <property type="entry name" value="E3 UBIQUITIN-PROTEIN LIGASE RLIM-LIKE ISOFORM X1"/>
    <property type="match status" value="1"/>
</dbReference>
<dbReference type="AlphaFoldDB" id="A0ABD3RHA6"/>
<feature type="compositionally biased region" description="Basic and acidic residues" evidence="5">
    <location>
        <begin position="12"/>
        <end position="37"/>
    </location>
</feature>
<keyword evidence="1" id="KW-0479">Metal-binding</keyword>
<dbReference type="SUPFAM" id="SSF57850">
    <property type="entry name" value="RING/U-box"/>
    <property type="match status" value="1"/>
</dbReference>
<proteinExistence type="predicted"/>
<evidence type="ECO:0000256" key="5">
    <source>
        <dbReference type="SAM" id="MobiDB-lite"/>
    </source>
</evidence>
<keyword evidence="3" id="KW-0862">Zinc</keyword>
<feature type="compositionally biased region" description="Polar residues" evidence="5">
    <location>
        <begin position="327"/>
        <end position="342"/>
    </location>
</feature>
<name>A0ABD3RHA6_9LAMI</name>